<dbReference type="InterPro" id="IPR014139">
    <property type="entry name" value="Peptidase_S26C_TraF"/>
</dbReference>
<evidence type="ECO:0000256" key="4">
    <source>
        <dbReference type="ARBA" id="ARBA00022764"/>
    </source>
</evidence>
<evidence type="ECO:0000256" key="2">
    <source>
        <dbReference type="ARBA" id="ARBA00005849"/>
    </source>
</evidence>
<keyword evidence="5" id="KW-0184">Conjugation</keyword>
<feature type="domain" description="Peptidase S26" evidence="6">
    <location>
        <begin position="34"/>
        <end position="171"/>
    </location>
</feature>
<dbReference type="GO" id="GO:0004252">
    <property type="term" value="F:serine-type endopeptidase activity"/>
    <property type="evidence" value="ECO:0007669"/>
    <property type="project" value="InterPro"/>
</dbReference>
<organism evidence="7 8">
    <name type="scientific">Duganella phyllosphaerae</name>
    <dbReference type="NCBI Taxonomy" id="762836"/>
    <lineage>
        <taxon>Bacteria</taxon>
        <taxon>Pseudomonadati</taxon>
        <taxon>Pseudomonadota</taxon>
        <taxon>Betaproteobacteria</taxon>
        <taxon>Burkholderiales</taxon>
        <taxon>Oxalobacteraceae</taxon>
        <taxon>Telluria group</taxon>
        <taxon>Duganella</taxon>
    </lineage>
</organism>
<gene>
    <name evidence="7" type="ORF">DUPY_35980</name>
</gene>
<name>A0A1E7WG38_9BURK</name>
<evidence type="ECO:0000256" key="3">
    <source>
        <dbReference type="ARBA" id="ARBA00022729"/>
    </source>
</evidence>
<dbReference type="RefSeq" id="WP_070249772.1">
    <property type="nucleotide sequence ID" value="NZ_LROM01000098.1"/>
</dbReference>
<evidence type="ECO:0000313" key="8">
    <source>
        <dbReference type="Proteomes" id="UP000175989"/>
    </source>
</evidence>
<dbReference type="SUPFAM" id="SSF51306">
    <property type="entry name" value="LexA/Signal peptidase"/>
    <property type="match status" value="1"/>
</dbReference>
<dbReference type="GO" id="GO:0006465">
    <property type="term" value="P:signal peptide processing"/>
    <property type="evidence" value="ECO:0007669"/>
    <property type="project" value="InterPro"/>
</dbReference>
<dbReference type="Proteomes" id="UP000175989">
    <property type="component" value="Unassembled WGS sequence"/>
</dbReference>
<dbReference type="AlphaFoldDB" id="A0A1E7WG38"/>
<accession>A0A1E7WG38</accession>
<evidence type="ECO:0000313" key="7">
    <source>
        <dbReference type="EMBL" id="OEZ97397.1"/>
    </source>
</evidence>
<dbReference type="OrthoDB" id="5360818at2"/>
<keyword evidence="4" id="KW-0574">Periplasm</keyword>
<dbReference type="PATRIC" id="fig|762836.4.peg.3707"/>
<keyword evidence="8" id="KW-1185">Reference proteome</keyword>
<evidence type="ECO:0000256" key="5">
    <source>
        <dbReference type="ARBA" id="ARBA00022971"/>
    </source>
</evidence>
<evidence type="ECO:0000259" key="6">
    <source>
        <dbReference type="Pfam" id="PF10502"/>
    </source>
</evidence>
<evidence type="ECO:0000256" key="1">
    <source>
        <dbReference type="ARBA" id="ARBA00004418"/>
    </source>
</evidence>
<keyword evidence="3" id="KW-0732">Signal</keyword>
<dbReference type="EMBL" id="LROM01000098">
    <property type="protein sequence ID" value="OEZ97397.1"/>
    <property type="molecule type" value="Genomic_DNA"/>
</dbReference>
<dbReference type="InterPro" id="IPR019533">
    <property type="entry name" value="Peptidase_S26"/>
</dbReference>
<comment type="caution">
    <text evidence="7">The sequence shown here is derived from an EMBL/GenBank/DDBJ whole genome shotgun (WGS) entry which is preliminary data.</text>
</comment>
<comment type="subcellular location">
    <subcellularLocation>
        <location evidence="1">Periplasm</location>
    </subcellularLocation>
</comment>
<reference evidence="8" key="1">
    <citation type="journal article" date="2016" name="Front. Microbiol.">
        <title>Molecular Keys to the Janthinobacterium and Duganella spp. Interaction with the Plant Pathogen Fusarium graminearum.</title>
        <authorList>
            <person name="Haack F.S."/>
            <person name="Poehlein A."/>
            <person name="Kroger C."/>
            <person name="Voigt C.A."/>
            <person name="Piepenbring M."/>
            <person name="Bode H.B."/>
            <person name="Daniel R."/>
            <person name="Schafer W."/>
            <person name="Streit W.R."/>
        </authorList>
    </citation>
    <scope>NUCLEOTIDE SEQUENCE [LARGE SCALE GENOMIC DNA]</scope>
    <source>
        <strain evidence="8">T54</strain>
    </source>
</reference>
<dbReference type="InterPro" id="IPR036286">
    <property type="entry name" value="LexA/Signal_pep-like_sf"/>
</dbReference>
<dbReference type="GO" id="GO:0042597">
    <property type="term" value="C:periplasmic space"/>
    <property type="evidence" value="ECO:0007669"/>
    <property type="project" value="UniProtKB-SubCell"/>
</dbReference>
<dbReference type="Gene3D" id="2.10.109.10">
    <property type="entry name" value="Umud Fragment, subunit A"/>
    <property type="match status" value="1"/>
</dbReference>
<dbReference type="NCBIfam" id="NF010459">
    <property type="entry name" value="PRK13884.1"/>
    <property type="match status" value="1"/>
</dbReference>
<dbReference type="Pfam" id="PF10502">
    <property type="entry name" value="Peptidase_S26"/>
    <property type="match status" value="1"/>
</dbReference>
<dbReference type="NCBIfam" id="TIGR02771">
    <property type="entry name" value="TraF_Ti"/>
    <property type="match status" value="1"/>
</dbReference>
<protein>
    <submittedName>
        <fullName evidence="7">Peptidase S26</fullName>
    </submittedName>
</protein>
<sequence>MKKILRMAALAAPIAGSVVLAAGVLCYLAGARVNTSKSIPVGLYWTSDRPVERGAYVVLCPPQVGVVAEALRRDYLPAGFCPGGYGFMMKKVVALKEDVVDISDAGVAVNGALLPLSAPLRQDAAGRPMPRYQATHFVIGNSEVLLMSDVSSTSFDGRYIGPVNRAQIEAVIVPVLVRHDERPIHPPPARPAQHH</sequence>
<comment type="similarity">
    <text evidence="2">Belongs to the peptidase S26C family.</text>
</comment>
<proteinExistence type="inferred from homology"/>